<evidence type="ECO:0000313" key="1">
    <source>
        <dbReference type="EMBL" id="RVX12733.1"/>
    </source>
</evidence>
<organism evidence="1 2">
    <name type="scientific">Vitis vinifera</name>
    <name type="common">Grape</name>
    <dbReference type="NCBI Taxonomy" id="29760"/>
    <lineage>
        <taxon>Eukaryota</taxon>
        <taxon>Viridiplantae</taxon>
        <taxon>Streptophyta</taxon>
        <taxon>Embryophyta</taxon>
        <taxon>Tracheophyta</taxon>
        <taxon>Spermatophyta</taxon>
        <taxon>Magnoliopsida</taxon>
        <taxon>eudicotyledons</taxon>
        <taxon>Gunneridae</taxon>
        <taxon>Pentapetalae</taxon>
        <taxon>rosids</taxon>
        <taxon>Vitales</taxon>
        <taxon>Vitaceae</taxon>
        <taxon>Viteae</taxon>
        <taxon>Vitis</taxon>
    </lineage>
</organism>
<dbReference type="EMBL" id="QGNW01000027">
    <property type="protein sequence ID" value="RVX12733.1"/>
    <property type="molecule type" value="Genomic_DNA"/>
</dbReference>
<gene>
    <name evidence="1" type="ORF">CK203_011550</name>
</gene>
<evidence type="ECO:0000313" key="2">
    <source>
        <dbReference type="Proteomes" id="UP000288805"/>
    </source>
</evidence>
<comment type="caution">
    <text evidence="1">The sequence shown here is derived from an EMBL/GenBank/DDBJ whole genome shotgun (WGS) entry which is preliminary data.</text>
</comment>
<proteinExistence type="predicted"/>
<dbReference type="Proteomes" id="UP000288805">
    <property type="component" value="Unassembled WGS sequence"/>
</dbReference>
<dbReference type="AlphaFoldDB" id="A0A438JUV7"/>
<protein>
    <submittedName>
        <fullName evidence="1">Uncharacterized protein</fullName>
    </submittedName>
</protein>
<sequence length="310" mass="34375">MAELLNSSITGGRFAKVPHVLTLQLCNDSFYFDSLSSSWIHTSSTICKRQALSNEATNPMLAIGGLGQLARELLRGFHAHSDETSRGVPYSVLCFVSKGEEVFLNLSRRMGCSRGTRKQAEEHQYCSSIKINDDALGDVHQMRECAKETPRKGVSYVDVVSSSKEGLRIMLLSYGGDSTMVVIGFLKEDCKVLEVRDDRQGKPCVVGLMPSIVPLQVDQVVGMELPFFFKDEGASMVMANSLVLWREQDEGNFISFGKWLGLPMDGFEKEVASLLRKLEATKDHRMVASSIERRSFSTSQFEGSFGSWSA</sequence>
<accession>A0A438JUV7</accession>
<reference evidence="1 2" key="1">
    <citation type="journal article" date="2018" name="PLoS Genet.">
        <title>Population sequencing reveals clonal diversity and ancestral inbreeding in the grapevine cultivar Chardonnay.</title>
        <authorList>
            <person name="Roach M.J."/>
            <person name="Johnson D.L."/>
            <person name="Bohlmann J."/>
            <person name="van Vuuren H.J."/>
            <person name="Jones S.J."/>
            <person name="Pretorius I.S."/>
            <person name="Schmidt S.A."/>
            <person name="Borneman A.R."/>
        </authorList>
    </citation>
    <scope>NUCLEOTIDE SEQUENCE [LARGE SCALE GENOMIC DNA]</scope>
    <source>
        <strain evidence="2">cv. Chardonnay</strain>
        <tissue evidence="1">Leaf</tissue>
    </source>
</reference>
<name>A0A438JUV7_VITVI</name>